<dbReference type="InterPro" id="IPR036291">
    <property type="entry name" value="NAD(P)-bd_dom_sf"/>
</dbReference>
<keyword evidence="4" id="KW-1185">Reference proteome</keyword>
<dbReference type="SUPFAM" id="SSF51735">
    <property type="entry name" value="NAD(P)-binding Rossmann-fold domains"/>
    <property type="match status" value="1"/>
</dbReference>
<accession>A5N8C1</accession>
<proteinExistence type="predicted"/>
<feature type="domain" description="Gfo/Idh/MocA-like oxidoreductase N-terminal" evidence="1">
    <location>
        <begin position="5"/>
        <end position="121"/>
    </location>
</feature>
<dbReference type="Proteomes" id="UP000002411">
    <property type="component" value="Chromosome"/>
</dbReference>
<dbReference type="Pfam" id="PF21390">
    <property type="entry name" value="Irp3-like_C"/>
    <property type="match status" value="1"/>
</dbReference>
<evidence type="ECO:0000313" key="4">
    <source>
        <dbReference type="Proteomes" id="UP000002411"/>
    </source>
</evidence>
<sequence length="358" mass="41330">MSKKINAIVCGTTFGKYYLKALKRANKDFNVVGILGKGSKRSKRVALSYKVPLYSSVEELPEGIELACVIVRSEGVGGEGTDLCVNLLNRNINIIQEQPVHQRHLEKCYKLAKERNLLYMTANLYSYLPNIKSFIAYARKLNLLSKLEYINISFSTQVSYTALDLLILAGVSGSLKLNKDIIKHLGPFDIIYGEIGRVPILIEFNNKINPEFPDYNMHLMHNYHFYYNDGVLSLEDTFGSVIWRPRTYIKPTKNNLGIFNEPIYSILDGLRTININDFFSSYWIDAIKGELIEAKTYIENKELNYCRVNRELSASRNWRKLHDIAGYSEFTNENKEKFLLLKEIENFKSNLRRDCRDD</sequence>
<protein>
    <submittedName>
        <fullName evidence="3">Predicted NRPS reductase domain</fullName>
    </submittedName>
</protein>
<organism evidence="3 4">
    <name type="scientific">Clostridium kluyveri (strain ATCC 8527 / DSM 555 / NBRC 12016 / NCIMB 10680 / K1)</name>
    <dbReference type="NCBI Taxonomy" id="431943"/>
    <lineage>
        <taxon>Bacteria</taxon>
        <taxon>Bacillati</taxon>
        <taxon>Bacillota</taxon>
        <taxon>Clostridia</taxon>
        <taxon>Eubacteriales</taxon>
        <taxon>Clostridiaceae</taxon>
        <taxon>Clostridium</taxon>
    </lineage>
</organism>
<dbReference type="EMBL" id="CP000673">
    <property type="protein sequence ID" value="EDK33552.1"/>
    <property type="molecule type" value="Genomic_DNA"/>
</dbReference>
<dbReference type="RefSeq" id="WP_012101902.1">
    <property type="nucleotide sequence ID" value="NC_009706.1"/>
</dbReference>
<dbReference type="PANTHER" id="PTHR43377">
    <property type="entry name" value="BILIVERDIN REDUCTASE A"/>
    <property type="match status" value="1"/>
</dbReference>
<feature type="domain" description="Thiazolinyl imine reductase-like C-terminal" evidence="2">
    <location>
        <begin position="148"/>
        <end position="243"/>
    </location>
</feature>
<dbReference type="InterPro" id="IPR048655">
    <property type="entry name" value="Irp3-like_C"/>
</dbReference>
<gene>
    <name evidence="3" type="ordered locus">CKL_1510</name>
</gene>
<name>A5N8C1_CLOK5</name>
<dbReference type="KEGG" id="ckl:CKL_1510"/>
<dbReference type="InterPro" id="IPR010091">
    <property type="entry name" value="Thiazolinyl_imide_reductase"/>
</dbReference>
<dbReference type="PANTHER" id="PTHR43377:SF1">
    <property type="entry name" value="BILIVERDIN REDUCTASE A"/>
    <property type="match status" value="1"/>
</dbReference>
<dbReference type="InterPro" id="IPR051450">
    <property type="entry name" value="Gfo/Idh/MocA_Oxidoreductases"/>
</dbReference>
<evidence type="ECO:0000259" key="2">
    <source>
        <dbReference type="Pfam" id="PF21390"/>
    </source>
</evidence>
<dbReference type="Pfam" id="PF01408">
    <property type="entry name" value="GFO_IDH_MocA"/>
    <property type="match status" value="1"/>
</dbReference>
<reference evidence="3 4" key="1">
    <citation type="journal article" date="2008" name="Proc. Natl. Acad. Sci. U.S.A.">
        <title>The genome of Clostridium kluyveri, a strict anaerobe with unique metabolic features.</title>
        <authorList>
            <person name="Seedorf H."/>
            <person name="Fricke W.F."/>
            <person name="Veith B."/>
            <person name="Brueggemann H."/>
            <person name="Liesegang H."/>
            <person name="Strittmatter A."/>
            <person name="Miethke M."/>
            <person name="Buckel W."/>
            <person name="Hinderberger J."/>
            <person name="Li F."/>
            <person name="Hagemeier C."/>
            <person name="Thauer R.K."/>
            <person name="Gottschalk G."/>
        </authorList>
    </citation>
    <scope>NUCLEOTIDE SEQUENCE [LARGE SCALE GENOMIC DNA]</scope>
    <source>
        <strain evidence="4">ATCC 8527 / DSM 555 / NCIMB 10680</strain>
    </source>
</reference>
<dbReference type="GO" id="GO:0000166">
    <property type="term" value="F:nucleotide binding"/>
    <property type="evidence" value="ECO:0007669"/>
    <property type="project" value="InterPro"/>
</dbReference>
<dbReference type="eggNOG" id="COG4693">
    <property type="taxonomic scope" value="Bacteria"/>
</dbReference>
<dbReference type="AlphaFoldDB" id="A5N8C1"/>
<dbReference type="NCBIfam" id="TIGR01761">
    <property type="entry name" value="thiaz-red"/>
    <property type="match status" value="1"/>
</dbReference>
<evidence type="ECO:0000313" key="3">
    <source>
        <dbReference type="EMBL" id="EDK33552.1"/>
    </source>
</evidence>
<dbReference type="Gene3D" id="3.40.50.720">
    <property type="entry name" value="NAD(P)-binding Rossmann-like Domain"/>
    <property type="match status" value="1"/>
</dbReference>
<evidence type="ECO:0000259" key="1">
    <source>
        <dbReference type="Pfam" id="PF01408"/>
    </source>
</evidence>
<dbReference type="InterPro" id="IPR000683">
    <property type="entry name" value="Gfo/Idh/MocA-like_OxRdtase_N"/>
</dbReference>
<dbReference type="HOGENOM" id="CLU_065125_0_0_9"/>
<dbReference type="STRING" id="431943.CKL_1510"/>